<name>A0A2P6RGX1_ROSCH</name>
<evidence type="ECO:0000313" key="1">
    <source>
        <dbReference type="EMBL" id="PRQ45675.1"/>
    </source>
</evidence>
<comment type="caution">
    <text evidence="1">The sequence shown here is derived from an EMBL/GenBank/DDBJ whole genome shotgun (WGS) entry which is preliminary data.</text>
</comment>
<protein>
    <submittedName>
        <fullName evidence="1">Uncharacterized protein</fullName>
    </submittedName>
</protein>
<reference evidence="1 2" key="1">
    <citation type="journal article" date="2018" name="Nat. Genet.">
        <title>The Rosa genome provides new insights in the design of modern roses.</title>
        <authorList>
            <person name="Bendahmane M."/>
        </authorList>
    </citation>
    <scope>NUCLEOTIDE SEQUENCE [LARGE SCALE GENOMIC DNA]</scope>
    <source>
        <strain evidence="2">cv. Old Blush</strain>
    </source>
</reference>
<dbReference type="Gramene" id="PRQ45675">
    <property type="protein sequence ID" value="PRQ45675"/>
    <property type="gene ID" value="RchiOBHm_Chr3g0494171"/>
</dbReference>
<proteinExistence type="predicted"/>
<dbReference type="Proteomes" id="UP000238479">
    <property type="component" value="Chromosome 3"/>
</dbReference>
<dbReference type="AlphaFoldDB" id="A0A2P6RGX1"/>
<accession>A0A2P6RGX1</accession>
<keyword evidence="2" id="KW-1185">Reference proteome</keyword>
<evidence type="ECO:0000313" key="2">
    <source>
        <dbReference type="Proteomes" id="UP000238479"/>
    </source>
</evidence>
<sequence length="323" mass="37059">MAAAMRLCVRRGAATMGGMKREASAAASRFSEIIWRNSTTSEEKHKTQVRELHTESLSKELLERTSRIIVEGNLYQFRDRSYSRESWQTRQLTTPFNPCKSFEVLESDQSKWLPLELPPCDPVVRDALLPEINFEYLVAGPYILRWARECGGALRFDVTRPEQGWTEVDVSDLRNAFDDAEMLLIELRQRAHEGYLIFACNRGGYRAFDEKVEQEIQVVLLSQECDSSKLMQPLPLLPLLPGGFGNIAEWSFLYLGGQKVQLALDGSGIPRLGYLPYVMLIKFEFEIIATEDSDVLDVKCRVLTTSHHAVHRHRHPHKSYRRN</sequence>
<organism evidence="1 2">
    <name type="scientific">Rosa chinensis</name>
    <name type="common">China rose</name>
    <dbReference type="NCBI Taxonomy" id="74649"/>
    <lineage>
        <taxon>Eukaryota</taxon>
        <taxon>Viridiplantae</taxon>
        <taxon>Streptophyta</taxon>
        <taxon>Embryophyta</taxon>
        <taxon>Tracheophyta</taxon>
        <taxon>Spermatophyta</taxon>
        <taxon>Magnoliopsida</taxon>
        <taxon>eudicotyledons</taxon>
        <taxon>Gunneridae</taxon>
        <taxon>Pentapetalae</taxon>
        <taxon>rosids</taxon>
        <taxon>fabids</taxon>
        <taxon>Rosales</taxon>
        <taxon>Rosaceae</taxon>
        <taxon>Rosoideae</taxon>
        <taxon>Rosoideae incertae sedis</taxon>
        <taxon>Rosa</taxon>
    </lineage>
</organism>
<dbReference type="EMBL" id="PDCK01000041">
    <property type="protein sequence ID" value="PRQ45675.1"/>
    <property type="molecule type" value="Genomic_DNA"/>
</dbReference>
<gene>
    <name evidence="1" type="ORF">RchiOBHm_Chr3g0494171</name>
</gene>